<feature type="transmembrane region" description="Helical" evidence="2">
    <location>
        <begin position="109"/>
        <end position="126"/>
    </location>
</feature>
<dbReference type="PANTHER" id="PTHR23530:SF1">
    <property type="entry name" value="PERMEASE, MAJOR FACILITATOR SUPERFAMILY-RELATED"/>
    <property type="match status" value="1"/>
</dbReference>
<evidence type="ECO:0000313" key="4">
    <source>
        <dbReference type="Proteomes" id="UP000419743"/>
    </source>
</evidence>
<keyword evidence="2" id="KW-0472">Membrane</keyword>
<keyword evidence="4" id="KW-1185">Reference proteome</keyword>
<feature type="transmembrane region" description="Helical" evidence="2">
    <location>
        <begin position="277"/>
        <end position="293"/>
    </location>
</feature>
<feature type="transmembrane region" description="Helical" evidence="2">
    <location>
        <begin position="65"/>
        <end position="88"/>
    </location>
</feature>
<feature type="compositionally biased region" description="Basic and acidic residues" evidence="1">
    <location>
        <begin position="168"/>
        <end position="184"/>
    </location>
</feature>
<gene>
    <name evidence="3" type="ORF">HALOF300_01811</name>
</gene>
<evidence type="ECO:0000313" key="3">
    <source>
        <dbReference type="EMBL" id="VZO36624.1"/>
    </source>
</evidence>
<keyword evidence="2" id="KW-0812">Transmembrane</keyword>
<dbReference type="InterPro" id="IPR011701">
    <property type="entry name" value="MFS"/>
</dbReference>
<protein>
    <submittedName>
        <fullName evidence="3">Major Facilitator Superfamily protein</fullName>
    </submittedName>
</protein>
<sequence length="394" mass="40472">MSDGRLSAAQISSLFVVWSLTSFVAEVPSGAWADTVDRRRLLVLSGLLYAVAFGMWLAWPAYPGYLIGFVCWGVSSALMSGTFEALLYDHLNAAGAAHRYAAIKGRAQTAALLATLAAMAVAGLLVSLGGYALVGAVSVAMALVHTAVAATLPASRAAVPAPTGDHAPAARDDHRPGEPAHETRQPPSDTGALAGYLTMLRSGLGEAVRVPRVRRVAVVAAAMLGLTAYDEYFPLVLAEHGFTAERIPVLLAVIVAGQALGTALAGRTTGWSSRRIAWLYGTGALLIGAGALAGSPAGFVALALGYGAVNNAFLIGEARLQESISGAARATVTSVSGLGAEVFSLAVFAFVALGSTWWSIVAVLALLTVPSLATAVLARRWLPPHRPGSVPPAD</sequence>
<dbReference type="Gene3D" id="1.20.1250.20">
    <property type="entry name" value="MFS general substrate transporter like domains"/>
    <property type="match status" value="1"/>
</dbReference>
<organism evidence="3 4">
    <name type="scientific">Occultella aeris</name>
    <dbReference type="NCBI Taxonomy" id="2761496"/>
    <lineage>
        <taxon>Bacteria</taxon>
        <taxon>Bacillati</taxon>
        <taxon>Actinomycetota</taxon>
        <taxon>Actinomycetes</taxon>
        <taxon>Micrococcales</taxon>
        <taxon>Ruaniaceae</taxon>
        <taxon>Occultella</taxon>
    </lineage>
</organism>
<dbReference type="InterPro" id="IPR036259">
    <property type="entry name" value="MFS_trans_sf"/>
</dbReference>
<feature type="transmembrane region" description="Helical" evidence="2">
    <location>
        <begin position="132"/>
        <end position="152"/>
    </location>
</feature>
<reference evidence="3 4" key="1">
    <citation type="submission" date="2019-11" db="EMBL/GenBank/DDBJ databases">
        <authorList>
            <person name="Criscuolo A."/>
        </authorList>
    </citation>
    <scope>NUCLEOTIDE SEQUENCE [LARGE SCALE GENOMIC DNA]</scope>
    <source>
        <strain evidence="3">CIP111667</strain>
    </source>
</reference>
<feature type="transmembrane region" description="Helical" evidence="2">
    <location>
        <begin position="41"/>
        <end position="59"/>
    </location>
</feature>
<dbReference type="GO" id="GO:0022857">
    <property type="term" value="F:transmembrane transporter activity"/>
    <property type="evidence" value="ECO:0007669"/>
    <property type="project" value="InterPro"/>
</dbReference>
<dbReference type="Proteomes" id="UP000419743">
    <property type="component" value="Unassembled WGS sequence"/>
</dbReference>
<dbReference type="AlphaFoldDB" id="A0A7M4DI60"/>
<proteinExistence type="predicted"/>
<accession>A0A7M4DI60</accession>
<feature type="region of interest" description="Disordered" evidence="1">
    <location>
        <begin position="158"/>
        <end position="189"/>
    </location>
</feature>
<evidence type="ECO:0000256" key="1">
    <source>
        <dbReference type="SAM" id="MobiDB-lite"/>
    </source>
</evidence>
<dbReference type="EMBL" id="CACRYJ010000025">
    <property type="protein sequence ID" value="VZO36624.1"/>
    <property type="molecule type" value="Genomic_DNA"/>
</dbReference>
<feature type="transmembrane region" description="Helical" evidence="2">
    <location>
        <begin position="247"/>
        <end position="265"/>
    </location>
</feature>
<feature type="transmembrane region" description="Helical" evidence="2">
    <location>
        <begin position="216"/>
        <end position="235"/>
    </location>
</feature>
<dbReference type="SUPFAM" id="SSF103473">
    <property type="entry name" value="MFS general substrate transporter"/>
    <property type="match status" value="1"/>
</dbReference>
<keyword evidence="2" id="KW-1133">Transmembrane helix</keyword>
<dbReference type="RefSeq" id="WP_197522417.1">
    <property type="nucleotide sequence ID" value="NZ_CACRYJ010000025.1"/>
</dbReference>
<name>A0A7M4DI60_9MICO</name>
<feature type="transmembrane region" description="Helical" evidence="2">
    <location>
        <begin position="6"/>
        <end position="29"/>
    </location>
</feature>
<evidence type="ECO:0000256" key="2">
    <source>
        <dbReference type="SAM" id="Phobius"/>
    </source>
</evidence>
<comment type="caution">
    <text evidence="3">The sequence shown here is derived from an EMBL/GenBank/DDBJ whole genome shotgun (WGS) entry which is preliminary data.</text>
</comment>
<dbReference type="PANTHER" id="PTHR23530">
    <property type="entry name" value="TRANSPORT PROTEIN-RELATED"/>
    <property type="match status" value="1"/>
</dbReference>
<dbReference type="InterPro" id="IPR053160">
    <property type="entry name" value="MFS_DHA3_Transporter"/>
</dbReference>
<dbReference type="Pfam" id="PF07690">
    <property type="entry name" value="MFS_1"/>
    <property type="match status" value="1"/>
</dbReference>